<dbReference type="Proteomes" id="UP001162131">
    <property type="component" value="Unassembled WGS sequence"/>
</dbReference>
<organism evidence="12 13">
    <name type="scientific">Blepharisma stoltei</name>
    <dbReference type="NCBI Taxonomy" id="1481888"/>
    <lineage>
        <taxon>Eukaryota</taxon>
        <taxon>Sar</taxon>
        <taxon>Alveolata</taxon>
        <taxon>Ciliophora</taxon>
        <taxon>Postciliodesmatophora</taxon>
        <taxon>Heterotrichea</taxon>
        <taxon>Heterotrichida</taxon>
        <taxon>Blepharismidae</taxon>
        <taxon>Blepharisma</taxon>
    </lineage>
</organism>
<dbReference type="EMBL" id="CAJZBQ010000047">
    <property type="protein sequence ID" value="CAG9329339.1"/>
    <property type="molecule type" value="Genomic_DNA"/>
</dbReference>
<keyword evidence="5 10" id="KW-0175">Coiled coil</keyword>
<proteinExistence type="inferred from homology"/>
<keyword evidence="4" id="KW-0282">Flagellum</keyword>
<keyword evidence="8" id="KW-0966">Cell projection</keyword>
<evidence type="ECO:0000256" key="7">
    <source>
        <dbReference type="ARBA" id="ARBA00023212"/>
    </source>
</evidence>
<keyword evidence="3" id="KW-0963">Cytoplasm</keyword>
<evidence type="ECO:0000256" key="5">
    <source>
        <dbReference type="ARBA" id="ARBA00023054"/>
    </source>
</evidence>
<dbReference type="PANTHER" id="PTHR14517">
    <property type="entry name" value="RIB43A-RELATED"/>
    <property type="match status" value="1"/>
</dbReference>
<accession>A0AAU9JR53</accession>
<comment type="subunit">
    <text evidence="9">Microtubule inner protein component of sperm flagellar doublet microtubules.</text>
</comment>
<evidence type="ECO:0000313" key="12">
    <source>
        <dbReference type="EMBL" id="CAG9329339.1"/>
    </source>
</evidence>
<evidence type="ECO:0000313" key="13">
    <source>
        <dbReference type="Proteomes" id="UP001162131"/>
    </source>
</evidence>
<dbReference type="Pfam" id="PF05914">
    <property type="entry name" value="RIB43A"/>
    <property type="match status" value="1"/>
</dbReference>
<sequence length="144" mass="17839">MKRTKENWLAPIPRSRSGISGMRFFDGEDLQYQERKKSMQATQRRWIDQQRQFENKRKKEEDEEEKAYHQQTMQINRMRGFLEDDLERKKKAMSMSIRDTNLMLSRMKKERERWEKEQKKREEIADLEEQRRIRAVSNYVHLLN</sequence>
<evidence type="ECO:0000256" key="1">
    <source>
        <dbReference type="ARBA" id="ARBA00004611"/>
    </source>
</evidence>
<evidence type="ECO:0000256" key="4">
    <source>
        <dbReference type="ARBA" id="ARBA00022846"/>
    </source>
</evidence>
<name>A0AAU9JR53_9CILI</name>
<comment type="caution">
    <text evidence="12">The sequence shown here is derived from an EMBL/GenBank/DDBJ whole genome shotgun (WGS) entry which is preliminary data.</text>
</comment>
<gene>
    <name evidence="12" type="ORF">BSTOLATCC_MIC48163</name>
</gene>
<evidence type="ECO:0000256" key="6">
    <source>
        <dbReference type="ARBA" id="ARBA00023069"/>
    </source>
</evidence>
<evidence type="ECO:0000256" key="3">
    <source>
        <dbReference type="ARBA" id="ARBA00022490"/>
    </source>
</evidence>
<dbReference type="InterPro" id="IPR008805">
    <property type="entry name" value="RIB43A"/>
</dbReference>
<evidence type="ECO:0000256" key="11">
    <source>
        <dbReference type="SAM" id="MobiDB-lite"/>
    </source>
</evidence>
<comment type="subcellular location">
    <subcellularLocation>
        <location evidence="1">Cytoplasm</location>
        <location evidence="1">Cytoskeleton</location>
        <location evidence="1">Flagellum axoneme</location>
    </subcellularLocation>
</comment>
<evidence type="ECO:0000256" key="9">
    <source>
        <dbReference type="ARBA" id="ARBA00046435"/>
    </source>
</evidence>
<feature type="coiled-coil region" evidence="10">
    <location>
        <begin position="97"/>
        <end position="124"/>
    </location>
</feature>
<reference evidence="12" key="1">
    <citation type="submission" date="2021-09" db="EMBL/GenBank/DDBJ databases">
        <authorList>
            <consortium name="AG Swart"/>
            <person name="Singh M."/>
            <person name="Singh A."/>
            <person name="Seah K."/>
            <person name="Emmerich C."/>
        </authorList>
    </citation>
    <scope>NUCLEOTIDE SEQUENCE</scope>
    <source>
        <strain evidence="12">ATCC30299</strain>
    </source>
</reference>
<keyword evidence="6" id="KW-0969">Cilium</keyword>
<protein>
    <submittedName>
        <fullName evidence="12">Uncharacterized protein</fullName>
    </submittedName>
</protein>
<dbReference type="PANTHER" id="PTHR14517:SF6">
    <property type="entry name" value="RE41410P"/>
    <property type="match status" value="1"/>
</dbReference>
<evidence type="ECO:0000256" key="8">
    <source>
        <dbReference type="ARBA" id="ARBA00023273"/>
    </source>
</evidence>
<comment type="similarity">
    <text evidence="2">Belongs to the RIB43A family.</text>
</comment>
<evidence type="ECO:0000256" key="10">
    <source>
        <dbReference type="SAM" id="Coils"/>
    </source>
</evidence>
<keyword evidence="7" id="KW-0206">Cytoskeleton</keyword>
<keyword evidence="13" id="KW-1185">Reference proteome</keyword>
<feature type="compositionally biased region" description="Basic and acidic residues" evidence="11">
    <location>
        <begin position="45"/>
        <end position="60"/>
    </location>
</feature>
<feature type="region of interest" description="Disordered" evidence="11">
    <location>
        <begin position="1"/>
        <end position="69"/>
    </location>
</feature>
<evidence type="ECO:0000256" key="2">
    <source>
        <dbReference type="ARBA" id="ARBA00006875"/>
    </source>
</evidence>
<dbReference type="AlphaFoldDB" id="A0AAU9JR53"/>